<dbReference type="PANTHER" id="PTHR35335:SF1">
    <property type="entry name" value="UPF0716 PROTEIN FXSA"/>
    <property type="match status" value="1"/>
</dbReference>
<gene>
    <name evidence="3" type="ORF">JGS22_020985</name>
</gene>
<keyword evidence="2" id="KW-0812">Transmembrane</keyword>
<comment type="caution">
    <text evidence="3">The sequence shown here is derived from an EMBL/GenBank/DDBJ whole genome shotgun (WGS) entry which is preliminary data.</text>
</comment>
<feature type="compositionally biased region" description="Basic and acidic residues" evidence="1">
    <location>
        <begin position="8"/>
        <end position="17"/>
    </location>
</feature>
<dbReference type="AlphaFoldDB" id="A0A949JPQ1"/>
<feature type="region of interest" description="Disordered" evidence="1">
    <location>
        <begin position="173"/>
        <end position="240"/>
    </location>
</feature>
<dbReference type="InterPro" id="IPR007313">
    <property type="entry name" value="FxsA"/>
</dbReference>
<accession>A0A949JPQ1</accession>
<protein>
    <submittedName>
        <fullName evidence="3">FxsA family protein</fullName>
    </submittedName>
</protein>
<dbReference type="NCBIfam" id="NF008527">
    <property type="entry name" value="PRK11463.1-1"/>
    <property type="match status" value="1"/>
</dbReference>
<reference evidence="3" key="1">
    <citation type="submission" date="2021-06" db="EMBL/GenBank/DDBJ databases">
        <title>Sequencing of actinobacteria type strains.</title>
        <authorList>
            <person name="Nguyen G.-S."/>
            <person name="Wentzel A."/>
        </authorList>
    </citation>
    <scope>NUCLEOTIDE SEQUENCE</scope>
    <source>
        <strain evidence="3">P38-E01</strain>
    </source>
</reference>
<dbReference type="Pfam" id="PF04186">
    <property type="entry name" value="FxsA"/>
    <property type="match status" value="1"/>
</dbReference>
<feature type="transmembrane region" description="Helical" evidence="2">
    <location>
        <begin position="118"/>
        <end position="139"/>
    </location>
</feature>
<keyword evidence="4" id="KW-1185">Reference proteome</keyword>
<dbReference type="RefSeq" id="WP_216815104.1">
    <property type="nucleotide sequence ID" value="NZ_JAELVF020000002.1"/>
</dbReference>
<dbReference type="Proteomes" id="UP000694501">
    <property type="component" value="Unassembled WGS sequence"/>
</dbReference>
<name>A0A949JPQ1_9ACTN</name>
<keyword evidence="2" id="KW-0472">Membrane</keyword>
<dbReference type="EMBL" id="JAELVF020000002">
    <property type="protein sequence ID" value="MBU7600039.1"/>
    <property type="molecule type" value="Genomic_DNA"/>
</dbReference>
<sequence>MTTGDPTPYERPREQSDTPRAPRGASGATPRPRGVRRFLPLLVAAWAVLEVWLLIQLAGPIGLFGVVLVLAAGFVLGAVVIKRAGRRAWHNLAETLQPGSTGAAPDSENRRKGGGNGLAMLGGLLLMLPGLASDVLGLLCIFPPTAALIRRAAGRSFAGGGLADAVQQARSAQEQVRIHRPDGKVVTGEVIREDEPGGKPEDGDGATGQGPTRPSARRPGSHRVGGLTASHLNRPAASWT</sequence>
<keyword evidence="2" id="KW-1133">Transmembrane helix</keyword>
<evidence type="ECO:0000256" key="2">
    <source>
        <dbReference type="SAM" id="Phobius"/>
    </source>
</evidence>
<feature type="transmembrane region" description="Helical" evidence="2">
    <location>
        <begin position="61"/>
        <end position="81"/>
    </location>
</feature>
<organism evidence="3 4">
    <name type="scientific">Streptomyces tardus</name>
    <dbReference type="NCBI Taxonomy" id="2780544"/>
    <lineage>
        <taxon>Bacteria</taxon>
        <taxon>Bacillati</taxon>
        <taxon>Actinomycetota</taxon>
        <taxon>Actinomycetes</taxon>
        <taxon>Kitasatosporales</taxon>
        <taxon>Streptomycetaceae</taxon>
        <taxon>Streptomyces</taxon>
    </lineage>
</organism>
<feature type="compositionally biased region" description="Basic and acidic residues" evidence="1">
    <location>
        <begin position="190"/>
        <end position="202"/>
    </location>
</feature>
<feature type="region of interest" description="Disordered" evidence="1">
    <location>
        <begin position="1"/>
        <end position="31"/>
    </location>
</feature>
<dbReference type="NCBIfam" id="NF008528">
    <property type="entry name" value="PRK11463.1-2"/>
    <property type="match status" value="1"/>
</dbReference>
<dbReference type="GO" id="GO:0016020">
    <property type="term" value="C:membrane"/>
    <property type="evidence" value="ECO:0007669"/>
    <property type="project" value="InterPro"/>
</dbReference>
<feature type="transmembrane region" description="Helical" evidence="2">
    <location>
        <begin position="38"/>
        <end position="55"/>
    </location>
</feature>
<dbReference type="PANTHER" id="PTHR35335">
    <property type="entry name" value="UPF0716 PROTEIN FXSA"/>
    <property type="match status" value="1"/>
</dbReference>
<proteinExistence type="predicted"/>
<evidence type="ECO:0000256" key="1">
    <source>
        <dbReference type="SAM" id="MobiDB-lite"/>
    </source>
</evidence>
<evidence type="ECO:0000313" key="3">
    <source>
        <dbReference type="EMBL" id="MBU7600039.1"/>
    </source>
</evidence>
<evidence type="ECO:0000313" key="4">
    <source>
        <dbReference type="Proteomes" id="UP000694501"/>
    </source>
</evidence>